<feature type="region of interest" description="Disordered" evidence="1">
    <location>
        <begin position="352"/>
        <end position="496"/>
    </location>
</feature>
<evidence type="ECO:0000256" key="1">
    <source>
        <dbReference type="SAM" id="MobiDB-lite"/>
    </source>
</evidence>
<reference evidence="3 4" key="1">
    <citation type="journal article" date="2020" name="ISME J.">
        <title>Uncovering the hidden diversity of litter-decomposition mechanisms in mushroom-forming fungi.</title>
        <authorList>
            <person name="Floudas D."/>
            <person name="Bentzer J."/>
            <person name="Ahren D."/>
            <person name="Johansson T."/>
            <person name="Persson P."/>
            <person name="Tunlid A."/>
        </authorList>
    </citation>
    <scope>NUCLEOTIDE SEQUENCE [LARGE SCALE GENOMIC DNA]</scope>
    <source>
        <strain evidence="3 4">CBS 291.85</strain>
    </source>
</reference>
<feature type="compositionally biased region" description="Polar residues" evidence="1">
    <location>
        <begin position="439"/>
        <end position="459"/>
    </location>
</feature>
<evidence type="ECO:0000256" key="2">
    <source>
        <dbReference type="SAM" id="Phobius"/>
    </source>
</evidence>
<keyword evidence="4" id="KW-1185">Reference proteome</keyword>
<keyword evidence="2" id="KW-1133">Transmembrane helix</keyword>
<gene>
    <name evidence="3" type="ORF">D9758_010497</name>
</gene>
<keyword evidence="2" id="KW-0812">Transmembrane</keyword>
<feature type="compositionally biased region" description="Low complexity" evidence="1">
    <location>
        <begin position="397"/>
        <end position="417"/>
    </location>
</feature>
<evidence type="ECO:0000313" key="3">
    <source>
        <dbReference type="EMBL" id="KAF5350917.1"/>
    </source>
</evidence>
<keyword evidence="2" id="KW-0472">Membrane</keyword>
<proteinExistence type="predicted"/>
<organism evidence="3 4">
    <name type="scientific">Tetrapyrgos nigripes</name>
    <dbReference type="NCBI Taxonomy" id="182062"/>
    <lineage>
        <taxon>Eukaryota</taxon>
        <taxon>Fungi</taxon>
        <taxon>Dikarya</taxon>
        <taxon>Basidiomycota</taxon>
        <taxon>Agaricomycotina</taxon>
        <taxon>Agaricomycetes</taxon>
        <taxon>Agaricomycetidae</taxon>
        <taxon>Agaricales</taxon>
        <taxon>Marasmiineae</taxon>
        <taxon>Marasmiaceae</taxon>
        <taxon>Tetrapyrgos</taxon>
    </lineage>
</organism>
<evidence type="ECO:0000313" key="4">
    <source>
        <dbReference type="Proteomes" id="UP000559256"/>
    </source>
</evidence>
<dbReference type="AlphaFoldDB" id="A0A8H5D2F3"/>
<name>A0A8H5D2F3_9AGAR</name>
<protein>
    <submittedName>
        <fullName evidence="3">Uncharacterized protein</fullName>
    </submittedName>
</protein>
<comment type="caution">
    <text evidence="3">The sequence shown here is derived from an EMBL/GenBank/DDBJ whole genome shotgun (WGS) entry which is preliminary data.</text>
</comment>
<sequence>MAKGLKCASRRFGLLSFLSLTSTMECPAILFKFLFYFLFFASANAQDGLPPMRIFQWKFSNAGLGFELPSCIPLSITLSPFNPSNVTHGIPPFYMLGHEVGGTPRLTHIGDNESSLSWTVDHPVGTQLMLNVVDAQGSSGGIPPQLYTVVNGQTTNCIQSGNDTSFTVTSNITMGAELNACAPWGLRIKGGVKPYNLTFAQLNSPNITNLTMVPPNADGYTYIQRGNPDHLLLVSVSDFTGRWAFGSPVINPLGVSDCVGLVSSSGNATELDQAQKEAEDAAARNKSNRKTAIIAGVLVPVLALLIGGGIIAFYIRRRRHRMAKEINMGPLDTIPKPFIDEGQILSINSFLDTHSNTSPRTPKTPPGPPGLVGHTVQNSVASSEPFDPYNTTEHSSTRPNSSSSSGRPGFNSFPSSSVRRPSANGKAAEAAMSRSARSDVSNPSTSQAGPSLPPNTTLIPSPDGDGEYIIQHRDGGGVVRELPPPYADRSLAQQDS</sequence>
<feature type="transmembrane region" description="Helical" evidence="2">
    <location>
        <begin position="292"/>
        <end position="315"/>
    </location>
</feature>
<dbReference type="CDD" id="cd12087">
    <property type="entry name" value="TM_EGFR-like"/>
    <property type="match status" value="1"/>
</dbReference>
<feature type="transmembrane region" description="Helical" evidence="2">
    <location>
        <begin position="12"/>
        <end position="39"/>
    </location>
</feature>
<dbReference type="EMBL" id="JAACJM010000072">
    <property type="protein sequence ID" value="KAF5350917.1"/>
    <property type="molecule type" value="Genomic_DNA"/>
</dbReference>
<dbReference type="OrthoDB" id="2527908at2759"/>
<accession>A0A8H5D2F3</accession>
<dbReference type="Proteomes" id="UP000559256">
    <property type="component" value="Unassembled WGS sequence"/>
</dbReference>